<keyword evidence="11" id="KW-1185">Reference proteome</keyword>
<protein>
    <submittedName>
        <fullName evidence="8">Uncharacterized protein</fullName>
    </submittedName>
</protein>
<proteinExistence type="predicted"/>
<dbReference type="Proteomes" id="UP000663848">
    <property type="component" value="Unassembled WGS sequence"/>
</dbReference>
<dbReference type="EMBL" id="CAJOBQ010000211">
    <property type="protein sequence ID" value="CAF4295076.1"/>
    <property type="molecule type" value="Genomic_DNA"/>
</dbReference>
<dbReference type="Proteomes" id="UP000663825">
    <property type="component" value="Unassembled WGS sequence"/>
</dbReference>
<dbReference type="Proteomes" id="UP000663833">
    <property type="component" value="Unassembled WGS sequence"/>
</dbReference>
<dbReference type="EMBL" id="CAJNYD010000052">
    <property type="protein sequence ID" value="CAF3196511.1"/>
    <property type="molecule type" value="Genomic_DNA"/>
</dbReference>
<dbReference type="Proteomes" id="UP000663838">
    <property type="component" value="Unassembled WGS sequence"/>
</dbReference>
<evidence type="ECO:0000313" key="3">
    <source>
        <dbReference type="EMBL" id="CAF3331488.1"/>
    </source>
</evidence>
<evidence type="ECO:0000313" key="6">
    <source>
        <dbReference type="EMBL" id="CAF4212127.1"/>
    </source>
</evidence>
<dbReference type="EMBL" id="CAJNYT010004827">
    <property type="protein sequence ID" value="CAF3693829.1"/>
    <property type="molecule type" value="Genomic_DNA"/>
</dbReference>
<dbReference type="Proteomes" id="UP000663851">
    <property type="component" value="Unassembled WGS sequence"/>
</dbReference>
<evidence type="ECO:0000313" key="10">
    <source>
        <dbReference type="EMBL" id="CAF4867658.1"/>
    </source>
</evidence>
<accession>A0A820VP99</accession>
<comment type="caution">
    <text evidence="8">The sequence shown here is derived from an EMBL/GenBank/DDBJ whole genome shotgun (WGS) entry which is preliminary data.</text>
</comment>
<dbReference type="EMBL" id="CAJOBP010006977">
    <property type="protein sequence ID" value="CAF4504758.1"/>
    <property type="molecule type" value="Genomic_DNA"/>
</dbReference>
<dbReference type="Proteomes" id="UP000663862">
    <property type="component" value="Unassembled WGS sequence"/>
</dbReference>
<evidence type="ECO:0000313" key="9">
    <source>
        <dbReference type="EMBL" id="CAF4522045.1"/>
    </source>
</evidence>
<evidence type="ECO:0000313" key="5">
    <source>
        <dbReference type="EMBL" id="CAF3693829.1"/>
    </source>
</evidence>
<dbReference type="EMBL" id="CAJNXB010002192">
    <property type="protein sequence ID" value="CAF3221725.1"/>
    <property type="molecule type" value="Genomic_DNA"/>
</dbReference>
<dbReference type="EMBL" id="CAJOBO010000400">
    <property type="protein sequence ID" value="CAF4212127.1"/>
    <property type="molecule type" value="Genomic_DNA"/>
</dbReference>
<evidence type="ECO:0000313" key="7">
    <source>
        <dbReference type="EMBL" id="CAF4295076.1"/>
    </source>
</evidence>
<gene>
    <name evidence="3" type="ORF">FME351_LOCUS2576</name>
    <name evidence="5" type="ORF">GRG538_LOCUS27871</name>
    <name evidence="6" type="ORF">HFQ381_LOCUS8116</name>
    <name evidence="4" type="ORF">KIK155_LOCUS13605</name>
    <name evidence="1" type="ORF">LUA448_LOCUS1940</name>
    <name evidence="10" type="ORF">QYT958_LOCUS28407</name>
    <name evidence="2" type="ORF">TIS948_LOCUS13657</name>
    <name evidence="9" type="ORF">TOA249_LOCUS5080</name>
    <name evidence="7" type="ORF">TSG867_LOCUS5874</name>
    <name evidence="8" type="ORF">UJA718_LOCUS26578</name>
</gene>
<dbReference type="EMBL" id="CAJNYV010002276">
    <property type="protein sequence ID" value="CAF3468042.1"/>
    <property type="molecule type" value="Genomic_DNA"/>
</dbReference>
<reference evidence="8" key="1">
    <citation type="submission" date="2021-02" db="EMBL/GenBank/DDBJ databases">
        <authorList>
            <person name="Nowell W R."/>
        </authorList>
    </citation>
    <scope>NUCLEOTIDE SEQUENCE</scope>
</reference>
<dbReference type="EMBL" id="CAJNYU010000139">
    <property type="protein sequence ID" value="CAF3331488.1"/>
    <property type="molecule type" value="Genomic_DNA"/>
</dbReference>
<organism evidence="8 11">
    <name type="scientific">Rotaria socialis</name>
    <dbReference type="NCBI Taxonomy" id="392032"/>
    <lineage>
        <taxon>Eukaryota</taxon>
        <taxon>Metazoa</taxon>
        <taxon>Spiralia</taxon>
        <taxon>Gnathifera</taxon>
        <taxon>Rotifera</taxon>
        <taxon>Eurotatoria</taxon>
        <taxon>Bdelloidea</taxon>
        <taxon>Philodinida</taxon>
        <taxon>Philodinidae</taxon>
        <taxon>Rotaria</taxon>
    </lineage>
</organism>
<evidence type="ECO:0000313" key="4">
    <source>
        <dbReference type="EMBL" id="CAF3468042.1"/>
    </source>
</evidence>
<dbReference type="Proteomes" id="UP000663869">
    <property type="component" value="Unassembled WGS sequence"/>
</dbReference>
<dbReference type="AlphaFoldDB" id="A0A820VP99"/>
<evidence type="ECO:0000313" key="1">
    <source>
        <dbReference type="EMBL" id="CAF3196511.1"/>
    </source>
</evidence>
<evidence type="ECO:0000313" key="8">
    <source>
        <dbReference type="EMBL" id="CAF4504758.1"/>
    </source>
</evidence>
<evidence type="ECO:0000313" key="2">
    <source>
        <dbReference type="EMBL" id="CAF3221725.1"/>
    </source>
</evidence>
<dbReference type="EMBL" id="CAJOBS010000201">
    <property type="protein sequence ID" value="CAF4522045.1"/>
    <property type="molecule type" value="Genomic_DNA"/>
</dbReference>
<evidence type="ECO:0000313" key="11">
    <source>
        <dbReference type="Proteomes" id="UP000663873"/>
    </source>
</evidence>
<dbReference type="Proteomes" id="UP000663865">
    <property type="component" value="Unassembled WGS sequence"/>
</dbReference>
<dbReference type="OrthoDB" id="10054717at2759"/>
<dbReference type="EMBL" id="CAJOBR010007700">
    <property type="protein sequence ID" value="CAF4867658.1"/>
    <property type="molecule type" value="Genomic_DNA"/>
</dbReference>
<dbReference type="Proteomes" id="UP000663873">
    <property type="component" value="Unassembled WGS sequence"/>
</dbReference>
<name>A0A820VP99_9BILA</name>
<dbReference type="Proteomes" id="UP000663872">
    <property type="component" value="Unassembled WGS sequence"/>
</dbReference>
<sequence length="68" mass="7142">MSSSNTEPVSKMILAADIAEARIAGIETPADDPRKKADAENQGWLSGDQFTISETPVAPLNAVVGTKE</sequence>